<dbReference type="InterPro" id="IPR001763">
    <property type="entry name" value="Rhodanese-like_dom"/>
</dbReference>
<dbReference type="PANTHER" id="PTHR44086">
    <property type="entry name" value="THIOSULFATE SULFURTRANSFERASE RDL2, MITOCHONDRIAL-RELATED"/>
    <property type="match status" value="1"/>
</dbReference>
<name>A0A537KXX5_9BACT</name>
<evidence type="ECO:0000313" key="2">
    <source>
        <dbReference type="EMBL" id="TMJ00602.1"/>
    </source>
</evidence>
<feature type="domain" description="Rhodanese" evidence="1">
    <location>
        <begin position="166"/>
        <end position="260"/>
    </location>
</feature>
<dbReference type="SUPFAM" id="SSF52821">
    <property type="entry name" value="Rhodanese/Cell cycle control phosphatase"/>
    <property type="match status" value="2"/>
</dbReference>
<reference evidence="2 3" key="1">
    <citation type="journal article" date="2019" name="Nat. Microbiol.">
        <title>Mediterranean grassland soil C-N compound turnover is dependent on rainfall and depth, and is mediated by genomically divergent microorganisms.</title>
        <authorList>
            <person name="Diamond S."/>
            <person name="Andeer P.F."/>
            <person name="Li Z."/>
            <person name="Crits-Christoph A."/>
            <person name="Burstein D."/>
            <person name="Anantharaman K."/>
            <person name="Lane K.R."/>
            <person name="Thomas B.C."/>
            <person name="Pan C."/>
            <person name="Northen T.R."/>
            <person name="Banfield J.F."/>
        </authorList>
    </citation>
    <scope>NUCLEOTIDE SEQUENCE [LARGE SCALE GENOMIC DNA]</scope>
    <source>
        <strain evidence="2">NP_4</strain>
    </source>
</reference>
<dbReference type="EMBL" id="VBAL01000113">
    <property type="protein sequence ID" value="TMJ00602.1"/>
    <property type="molecule type" value="Genomic_DNA"/>
</dbReference>
<comment type="caution">
    <text evidence="2">The sequence shown here is derived from an EMBL/GenBank/DDBJ whole genome shotgun (WGS) entry which is preliminary data.</text>
</comment>
<feature type="domain" description="Rhodanese" evidence="1">
    <location>
        <begin position="53"/>
        <end position="155"/>
    </location>
</feature>
<dbReference type="CDD" id="cd00158">
    <property type="entry name" value="RHOD"/>
    <property type="match status" value="2"/>
</dbReference>
<sequence>MTLLVIGIGIIAVTGTRGGAAAQTVASILQATLMEANQQTPEITTEEFRKILVDGSATVFDARPFKEYAVSHVPGALNVSAKPGVPMSLYVSDVAEIGRRLGGNKSAPIVLYCNGPFCGKSKRLAEELLAAGFTNIRRYQLGIPVWRALVGTTEIELEGVLYVYRGDKTAVLLDARDPAEFAAATVSGAVNIAASLVLPGKDVGEVKKAKDDGRLPMEDHNTRIIVFGKDSAQARAVAEAVAREAFHNVSYFVGRYETLKSVLK</sequence>
<proteinExistence type="predicted"/>
<keyword evidence="2" id="KW-0808">Transferase</keyword>
<dbReference type="Proteomes" id="UP000319353">
    <property type="component" value="Unassembled WGS sequence"/>
</dbReference>
<dbReference type="AlphaFoldDB" id="A0A537KXX5"/>
<dbReference type="GO" id="GO:0004792">
    <property type="term" value="F:thiosulfate-cyanide sulfurtransferase activity"/>
    <property type="evidence" value="ECO:0007669"/>
    <property type="project" value="InterPro"/>
</dbReference>
<dbReference type="Pfam" id="PF00581">
    <property type="entry name" value="Rhodanese"/>
    <property type="match status" value="2"/>
</dbReference>
<dbReference type="Gene3D" id="3.40.250.10">
    <property type="entry name" value="Rhodanese-like domain"/>
    <property type="match status" value="2"/>
</dbReference>
<dbReference type="PROSITE" id="PS00380">
    <property type="entry name" value="RHODANESE_1"/>
    <property type="match status" value="1"/>
</dbReference>
<dbReference type="SMART" id="SM00450">
    <property type="entry name" value="RHOD"/>
    <property type="match status" value="2"/>
</dbReference>
<organism evidence="2 3">
    <name type="scientific">Candidatus Segetimicrobium genomatis</name>
    <dbReference type="NCBI Taxonomy" id="2569760"/>
    <lineage>
        <taxon>Bacteria</taxon>
        <taxon>Bacillati</taxon>
        <taxon>Candidatus Sysuimicrobiota</taxon>
        <taxon>Candidatus Sysuimicrobiia</taxon>
        <taxon>Candidatus Sysuimicrobiales</taxon>
        <taxon>Candidatus Segetimicrobiaceae</taxon>
        <taxon>Candidatus Segetimicrobium</taxon>
    </lineage>
</organism>
<protein>
    <submittedName>
        <fullName evidence="2">Sulfur transferase</fullName>
    </submittedName>
</protein>
<dbReference type="InterPro" id="IPR036873">
    <property type="entry name" value="Rhodanese-like_dom_sf"/>
</dbReference>
<evidence type="ECO:0000313" key="3">
    <source>
        <dbReference type="Proteomes" id="UP000319353"/>
    </source>
</evidence>
<accession>A0A537KXX5</accession>
<gene>
    <name evidence="2" type="ORF">E6H01_09205</name>
</gene>
<dbReference type="PANTHER" id="PTHR44086:SF13">
    <property type="entry name" value="THIOSULFATE SULFURTRANSFERASE PSPE"/>
    <property type="match status" value="1"/>
</dbReference>
<dbReference type="PROSITE" id="PS50206">
    <property type="entry name" value="RHODANESE_3"/>
    <property type="match status" value="2"/>
</dbReference>
<evidence type="ECO:0000259" key="1">
    <source>
        <dbReference type="PROSITE" id="PS50206"/>
    </source>
</evidence>
<dbReference type="InterPro" id="IPR001307">
    <property type="entry name" value="Thiosulphate_STrfase_CS"/>
</dbReference>